<evidence type="ECO:0000313" key="7">
    <source>
        <dbReference type="EMBL" id="KAF9584987.1"/>
    </source>
</evidence>
<keyword evidence="8" id="KW-1185">Reference proteome</keyword>
<dbReference type="Gene3D" id="1.20.5.2950">
    <property type="match status" value="1"/>
</dbReference>
<keyword evidence="6" id="KW-0175">Coiled coil</keyword>
<keyword evidence="3 5" id="KW-0375">Hydrogen ion transport</keyword>
<reference evidence="7" key="1">
    <citation type="journal article" date="2020" name="Fungal Divers.">
        <title>Resolving the Mortierellaceae phylogeny through synthesis of multi-gene phylogenetics and phylogenomics.</title>
        <authorList>
            <person name="Vandepol N."/>
            <person name="Liber J."/>
            <person name="Desiro A."/>
            <person name="Na H."/>
            <person name="Kennedy M."/>
            <person name="Barry K."/>
            <person name="Grigoriev I.V."/>
            <person name="Miller A.N."/>
            <person name="O'Donnell K."/>
            <person name="Stajich J.E."/>
            <person name="Bonito G."/>
        </authorList>
    </citation>
    <scope>NUCLEOTIDE SEQUENCE</scope>
    <source>
        <strain evidence="7">KOD1015</strain>
    </source>
</reference>
<keyword evidence="4 5" id="KW-0406">Ion transport</keyword>
<dbReference type="Pfam" id="PF03179">
    <property type="entry name" value="V-ATPase_G"/>
    <property type="match status" value="1"/>
</dbReference>
<name>A0A9P6G0S8_9FUNG</name>
<dbReference type="GO" id="GO:0000221">
    <property type="term" value="C:vacuolar proton-transporting V-type ATPase, V1 domain"/>
    <property type="evidence" value="ECO:0007669"/>
    <property type="project" value="TreeGrafter"/>
</dbReference>
<comment type="subunit">
    <text evidence="5">V-ATPase is a heteromultimeric enzyme made up of two complexes: the ATP-hydrolytic V1 complex and the proton translocation V0 complex.</text>
</comment>
<accession>A0A9P6G0S8</accession>
<protein>
    <recommendedName>
        <fullName evidence="5">V-type proton ATPase subunit G</fullName>
    </recommendedName>
</protein>
<evidence type="ECO:0000256" key="5">
    <source>
        <dbReference type="RuleBase" id="RU364019"/>
    </source>
</evidence>
<evidence type="ECO:0000313" key="8">
    <source>
        <dbReference type="Proteomes" id="UP000780801"/>
    </source>
</evidence>
<dbReference type="OrthoDB" id="250802at2759"/>
<dbReference type="GO" id="GO:0016887">
    <property type="term" value="F:ATP hydrolysis activity"/>
    <property type="evidence" value="ECO:0007669"/>
    <property type="project" value="TreeGrafter"/>
</dbReference>
<comment type="similarity">
    <text evidence="1 5">Belongs to the V-ATPase G subunit family.</text>
</comment>
<comment type="function">
    <text evidence="5">Subunit of the V1 complex of vacuolar(H+)-ATPase (V-ATPase), a multisubunit enzyme composed of a peripheral complex (V1) that hydrolyzes ATP and a membrane integral complex (V0) that translocates protons. V-ATPase is responsible for acidifying and maintaining the pH of intracellular compartments and in some cell types, is targeted to the plasma membrane, where it is responsible for acidifying the extracellular environment.</text>
</comment>
<evidence type="ECO:0000256" key="6">
    <source>
        <dbReference type="SAM" id="Coils"/>
    </source>
</evidence>
<evidence type="ECO:0000256" key="4">
    <source>
        <dbReference type="ARBA" id="ARBA00023065"/>
    </source>
</evidence>
<dbReference type="Proteomes" id="UP000780801">
    <property type="component" value="Unassembled WGS sequence"/>
</dbReference>
<feature type="coiled-coil region" evidence="6">
    <location>
        <begin position="12"/>
        <end position="58"/>
    </location>
</feature>
<comment type="caution">
    <text evidence="7">The sequence shown here is derived from an EMBL/GenBank/DDBJ whole genome shotgun (WGS) entry which is preliminary data.</text>
</comment>
<evidence type="ECO:0000256" key="2">
    <source>
        <dbReference type="ARBA" id="ARBA00022448"/>
    </source>
</evidence>
<dbReference type="AlphaFoldDB" id="A0A9P6G0S8"/>
<dbReference type="NCBIfam" id="TIGR01147">
    <property type="entry name" value="V_ATP_synt_G"/>
    <property type="match status" value="1"/>
</dbReference>
<dbReference type="InterPro" id="IPR005124">
    <property type="entry name" value="V-ATPase_G"/>
</dbReference>
<evidence type="ECO:0000256" key="3">
    <source>
        <dbReference type="ARBA" id="ARBA00022781"/>
    </source>
</evidence>
<dbReference type="EMBL" id="JAABOA010000280">
    <property type="protein sequence ID" value="KAF9584987.1"/>
    <property type="molecule type" value="Genomic_DNA"/>
</dbReference>
<proteinExistence type="inferred from homology"/>
<dbReference type="FunFam" id="1.20.5.2950:FF:000001">
    <property type="entry name" value="V-type proton ATPase subunit G"/>
    <property type="match status" value="1"/>
</dbReference>
<dbReference type="GO" id="GO:0046961">
    <property type="term" value="F:proton-transporting ATPase activity, rotational mechanism"/>
    <property type="evidence" value="ECO:0007669"/>
    <property type="project" value="InterPro"/>
</dbReference>
<sequence>MAASNTAGIQRLLEAEKEASRIVQKARQYRVQRLKEARAEASKEIEDLKASKNDAFKNFEQEHAGSSDQISHRVEVETEQKRVEIEAAFAKNRGAVLAKLLETVYSVEPKIHPNARLSAN</sequence>
<evidence type="ECO:0000256" key="1">
    <source>
        <dbReference type="ARBA" id="ARBA00010066"/>
    </source>
</evidence>
<keyword evidence="2 5" id="KW-0813">Transport</keyword>
<organism evidence="7 8">
    <name type="scientific">Lunasporangiospora selenospora</name>
    <dbReference type="NCBI Taxonomy" id="979761"/>
    <lineage>
        <taxon>Eukaryota</taxon>
        <taxon>Fungi</taxon>
        <taxon>Fungi incertae sedis</taxon>
        <taxon>Mucoromycota</taxon>
        <taxon>Mortierellomycotina</taxon>
        <taxon>Mortierellomycetes</taxon>
        <taxon>Mortierellales</taxon>
        <taxon>Mortierellaceae</taxon>
        <taxon>Lunasporangiospora</taxon>
    </lineage>
</organism>
<dbReference type="PANTHER" id="PTHR12713">
    <property type="entry name" value="VACUOLAR ATP SYNTHASE SUBUNIT G"/>
    <property type="match status" value="1"/>
</dbReference>
<dbReference type="PANTHER" id="PTHR12713:SF11">
    <property type="entry name" value="V-TYPE PROTON ATPASE SUBUNIT G"/>
    <property type="match status" value="1"/>
</dbReference>
<gene>
    <name evidence="7" type="primary">VMA10</name>
    <name evidence="7" type="ORF">BGW38_004371</name>
</gene>